<evidence type="ECO:0000256" key="2">
    <source>
        <dbReference type="SAM" id="MobiDB-lite"/>
    </source>
</evidence>
<feature type="compositionally biased region" description="Polar residues" evidence="2">
    <location>
        <begin position="353"/>
        <end position="364"/>
    </location>
</feature>
<dbReference type="InterPro" id="IPR041664">
    <property type="entry name" value="AAA_16"/>
</dbReference>
<feature type="region of interest" description="Disordered" evidence="2">
    <location>
        <begin position="67"/>
        <end position="115"/>
    </location>
</feature>
<feature type="compositionally biased region" description="Pro residues" evidence="2">
    <location>
        <begin position="74"/>
        <end position="92"/>
    </location>
</feature>
<keyword evidence="1" id="KW-0175">Coiled coil</keyword>
<organism evidence="4 5">
    <name type="scientific">Streptomyces luteolifulvus</name>
    <dbReference type="NCBI Taxonomy" id="2615112"/>
    <lineage>
        <taxon>Bacteria</taxon>
        <taxon>Bacillati</taxon>
        <taxon>Actinomycetota</taxon>
        <taxon>Actinomycetes</taxon>
        <taxon>Kitasatosporales</taxon>
        <taxon>Streptomycetaceae</taxon>
        <taxon>Streptomyces</taxon>
    </lineage>
</organism>
<dbReference type="SUPFAM" id="SSF48452">
    <property type="entry name" value="TPR-like"/>
    <property type="match status" value="1"/>
</dbReference>
<feature type="domain" description="Orc1-like AAA ATPase" evidence="3">
    <location>
        <begin position="1062"/>
        <end position="1213"/>
    </location>
</feature>
<feature type="coiled-coil region" evidence="1">
    <location>
        <begin position="814"/>
        <end position="869"/>
    </location>
</feature>
<evidence type="ECO:0000256" key="1">
    <source>
        <dbReference type="SAM" id="Coils"/>
    </source>
</evidence>
<dbReference type="PANTHER" id="PTHR34301:SF8">
    <property type="entry name" value="ATPASE DOMAIN-CONTAINING PROTEIN"/>
    <property type="match status" value="1"/>
</dbReference>
<dbReference type="PANTHER" id="PTHR34301">
    <property type="entry name" value="DNA-BINDING PROTEIN-RELATED"/>
    <property type="match status" value="1"/>
</dbReference>
<feature type="region of interest" description="Disordered" evidence="2">
    <location>
        <begin position="324"/>
        <end position="364"/>
    </location>
</feature>
<name>A0A6H9V0U9_9ACTN</name>
<dbReference type="Gene3D" id="1.25.40.10">
    <property type="entry name" value="Tetratricopeptide repeat domain"/>
    <property type="match status" value="1"/>
</dbReference>
<dbReference type="Gene3D" id="3.40.50.300">
    <property type="entry name" value="P-loop containing nucleotide triphosphate hydrolases"/>
    <property type="match status" value="1"/>
</dbReference>
<accession>A0A6H9V0U9</accession>
<reference evidence="4 5" key="1">
    <citation type="submission" date="2019-09" db="EMBL/GenBank/DDBJ databases">
        <title>Screening of Novel Bioactive Compounds from Soil-Associated.</title>
        <authorList>
            <person name="Zhao S."/>
        </authorList>
    </citation>
    <scope>NUCLEOTIDE SEQUENCE [LARGE SCALE GENOMIC DNA]</scope>
    <source>
        <strain evidence="4 5">HIT-DPA4</strain>
    </source>
</reference>
<feature type="compositionally biased region" description="Pro residues" evidence="2">
    <location>
        <begin position="100"/>
        <end position="109"/>
    </location>
</feature>
<dbReference type="Proteomes" id="UP000442707">
    <property type="component" value="Unassembled WGS sequence"/>
</dbReference>
<evidence type="ECO:0000313" key="5">
    <source>
        <dbReference type="Proteomes" id="UP000442707"/>
    </source>
</evidence>
<dbReference type="InterPro" id="IPR011990">
    <property type="entry name" value="TPR-like_helical_dom_sf"/>
</dbReference>
<evidence type="ECO:0000313" key="4">
    <source>
        <dbReference type="EMBL" id="KAB1147697.1"/>
    </source>
</evidence>
<dbReference type="InterPro" id="IPR027417">
    <property type="entry name" value="P-loop_NTPase"/>
</dbReference>
<evidence type="ECO:0000259" key="3">
    <source>
        <dbReference type="Pfam" id="PF13191"/>
    </source>
</evidence>
<keyword evidence="5" id="KW-1185">Reference proteome</keyword>
<sequence length="1446" mass="159254">MDADFIQSVARVGDSIEIVMTTGDRFEGVLEGLTLSRLNLRKPDGQVIAVALPTVAFAQLSPAASAVPVASGSPEPPTQVPPAQEPPAQPDPAPDHAPQLPSPRGPQPSVPAALRGDDPAWRAEALAAIAQLPVAPLDMGIYVSPQNRKELERIRNSYENAQKIGELEPRFGRVGRLYGSARHLWNVERGNPEVTRLVGALALLKDDAEAAHHFLTQAAEADDVVARRLMAVSAAHLGDAETARFALLRYFHDTAPDGDPEAWSALLGLLDTYGGRGQLGELIDAPAHDDTARAAVRAALGGAAPAAAPAARPPGAVPALTARRVVPPEPAAPKSRPRPLAGDPRGRPEPTAARSSGGQRGWENQYQKAKYLEHREKNLEAAKAAYRLAIKQNVKRESAAKDLAWLTRRVDGAEAALRVIEHECAGMIQPGHALDNILIDFYTGAKRYAEALEVLDRQFRRTDLTSSRRYHVCHQIAYVKLAHGQDSTDEWQTLLKLSPDNQNAQRGMALALVRRGTTEDLEEAEKLIGHHTDDRSVRILRQIVALRQSGGTGTDSGWVERLLEEVPRFVDSTPPLVTFVMQNYSELAARRKEDRERPVTRRDLNVIAETARQMSGKQPVNSAQAYISAAVLATELGEEGAQRYLCLGLTTLAGIVLDKQEYESAQDLYCAALAVADERDDRELTLDVRSALIGYLRSPDGRRAGPTRHRDRDEATSLRDEVGRVLWDGIGRREPGVIFSLIPPLFADTSVARDLVLDAMCAKPELLEAAARHLGLAEADRSPADQRAVREAWQQAGDKWSRDRRRLEHSLAELQQLSMSENDLESALDRLRGQDALISPSLHEALVRIEEALSELRRFINERSFEERENCLRLADQKARALSADIRRGPTSLAVGLVEPVAARIRALVADTQQNLLATQQPQPELSLALEESSGGQNGVVTVQIKVANALGMAPLESPELTVGADADLFSVGEPSVQLPTAVRGGEHRIEQVKLRVTDKGFAAGAFTLPVTLRFRRRSSDDYATFEATLPVRLARQEEFERIPDPFQDGATGRPVVDPKMFFGRDDLIERIRTRLREVSSPGVGVAIYGQKRAGKSSIAHHLARRLNEDGLPVVDVGNIGDLSPESDDLTGTRLLALLMWRVLEGAHDALARLDAAAATAPLIPEGLTRQEFLTSPEPVHDCARLIERHREGMRGSAPPLIVLIDEFQYIDRWIRMGLLSPSFMQAFKALIERRLFHLVIVGQDALDRLIKGDPNVFGVFHKERVTYLAEPDARALIEKPIRIEEGDRPTSRYREHAVGQIIELTGGSAFYIQRFCSHLVQYMNSERAPVVTEADVERVRDEFLGTLTRQDFDNLESPGYTDPDAFTSEQYQPVLLAVARASRNQPATLQAIREEYRGEGLEELLDDLVLRDVVRRESGAYRIVVRLYPEWLLKYLGASSKAGTP</sequence>
<proteinExistence type="predicted"/>
<protein>
    <submittedName>
        <fullName evidence="4">AAA family ATPase</fullName>
    </submittedName>
</protein>
<dbReference type="SUPFAM" id="SSF52540">
    <property type="entry name" value="P-loop containing nucleoside triphosphate hydrolases"/>
    <property type="match status" value="1"/>
</dbReference>
<dbReference type="EMBL" id="VZRB01000006">
    <property type="protein sequence ID" value="KAB1147697.1"/>
    <property type="molecule type" value="Genomic_DNA"/>
</dbReference>
<gene>
    <name evidence="4" type="ORF">F7R91_11435</name>
</gene>
<dbReference type="RefSeq" id="WP_150947251.1">
    <property type="nucleotide sequence ID" value="NZ_VZRB01000006.1"/>
</dbReference>
<comment type="caution">
    <text evidence="4">The sequence shown here is derived from an EMBL/GenBank/DDBJ whole genome shotgun (WGS) entry which is preliminary data.</text>
</comment>
<dbReference type="Pfam" id="PF13191">
    <property type="entry name" value="AAA_16"/>
    <property type="match status" value="1"/>
</dbReference>